<organism evidence="2 3">
    <name type="scientific">Sunxiuqinia elliptica</name>
    <dbReference type="NCBI Taxonomy" id="655355"/>
    <lineage>
        <taxon>Bacteria</taxon>
        <taxon>Pseudomonadati</taxon>
        <taxon>Bacteroidota</taxon>
        <taxon>Bacteroidia</taxon>
        <taxon>Marinilabiliales</taxon>
        <taxon>Prolixibacteraceae</taxon>
        <taxon>Sunxiuqinia</taxon>
    </lineage>
</organism>
<dbReference type="RefSeq" id="WP_093921121.1">
    <property type="nucleotide sequence ID" value="NZ_FONW01000011.1"/>
</dbReference>
<dbReference type="Pfam" id="PF00149">
    <property type="entry name" value="Metallophos"/>
    <property type="match status" value="1"/>
</dbReference>
<dbReference type="Proteomes" id="UP000198964">
    <property type="component" value="Unassembled WGS sequence"/>
</dbReference>
<keyword evidence="3" id="KW-1185">Reference proteome</keyword>
<dbReference type="STRING" id="655355.SAMN05216283_111118"/>
<proteinExistence type="predicted"/>
<dbReference type="AlphaFoldDB" id="A0A1I2KG90"/>
<dbReference type="InterPro" id="IPR051918">
    <property type="entry name" value="STPP_CPPED1"/>
</dbReference>
<dbReference type="EMBL" id="FONW01000011">
    <property type="protein sequence ID" value="SFF64257.1"/>
    <property type="molecule type" value="Genomic_DNA"/>
</dbReference>
<dbReference type="SUPFAM" id="SSF56300">
    <property type="entry name" value="Metallo-dependent phosphatases"/>
    <property type="match status" value="1"/>
</dbReference>
<sequence>MKQNRNQFQYWFAVLFSLLLGACSQESEGEMTIVLLPDTQTYAEKYPHILSSQIDWIAANADSIDLVLQQGDLTQNNNEKEWTIVRKAFSRLDNEVPYVLAVGNHDMGSGPGKFADTRNTELFNTYFPVSTMEQLPAFAGTFEPGKMDNSCYVLDHEDTKWLILSLEFGPRKAVVDWANQLVEKYQDYQVIVNTHCYMYSDSTRQGEGDYWRPQGYGVGAGVGADAVHDGEQLWEQLIRRHANIRFVFSGHILNGGVGNLVSINDAGFPVYQFLANYQEGVKGSKEGGSGFLRILKLNTKNNTLRVRSYSPYTGEYLEKEGHDFLIRDVVL</sequence>
<dbReference type="InterPro" id="IPR004843">
    <property type="entry name" value="Calcineurin-like_PHP"/>
</dbReference>
<evidence type="ECO:0000313" key="2">
    <source>
        <dbReference type="EMBL" id="SFF64257.1"/>
    </source>
</evidence>
<evidence type="ECO:0000259" key="1">
    <source>
        <dbReference type="Pfam" id="PF00149"/>
    </source>
</evidence>
<reference evidence="2 3" key="1">
    <citation type="submission" date="2016-10" db="EMBL/GenBank/DDBJ databases">
        <authorList>
            <person name="de Groot N.N."/>
        </authorList>
    </citation>
    <scope>NUCLEOTIDE SEQUENCE [LARGE SCALE GENOMIC DNA]</scope>
    <source>
        <strain evidence="2 3">CGMCC 1.9156</strain>
    </source>
</reference>
<gene>
    <name evidence="2" type="ORF">SAMN05216283_111118</name>
</gene>
<protein>
    <submittedName>
        <fullName evidence="2">Calcineurin-like phosphoesterase</fullName>
    </submittedName>
</protein>
<name>A0A1I2KG90_9BACT</name>
<dbReference type="PANTHER" id="PTHR43143">
    <property type="entry name" value="METALLOPHOSPHOESTERASE, CALCINEURIN SUPERFAMILY"/>
    <property type="match status" value="1"/>
</dbReference>
<dbReference type="InterPro" id="IPR029052">
    <property type="entry name" value="Metallo-depent_PP-like"/>
</dbReference>
<feature type="domain" description="Calcineurin-like phosphoesterase" evidence="1">
    <location>
        <begin position="31"/>
        <end position="252"/>
    </location>
</feature>
<dbReference type="PROSITE" id="PS51257">
    <property type="entry name" value="PROKAR_LIPOPROTEIN"/>
    <property type="match status" value="1"/>
</dbReference>
<evidence type="ECO:0000313" key="3">
    <source>
        <dbReference type="Proteomes" id="UP000198964"/>
    </source>
</evidence>
<dbReference type="PANTHER" id="PTHR43143:SF5">
    <property type="entry name" value="SECRETED PROTEIN"/>
    <property type="match status" value="1"/>
</dbReference>
<dbReference type="Gene3D" id="3.60.21.10">
    <property type="match status" value="1"/>
</dbReference>
<dbReference type="GO" id="GO:0016787">
    <property type="term" value="F:hydrolase activity"/>
    <property type="evidence" value="ECO:0007669"/>
    <property type="project" value="InterPro"/>
</dbReference>
<accession>A0A1I2KG90</accession>